<dbReference type="EMBL" id="AAOA02000001">
    <property type="protein sequence ID" value="EAQ97795.1"/>
    <property type="molecule type" value="Genomic_DNA"/>
</dbReference>
<dbReference type="NCBIfam" id="TIGR00035">
    <property type="entry name" value="asp_race"/>
    <property type="match status" value="1"/>
</dbReference>
<dbReference type="Proteomes" id="UP000019205">
    <property type="component" value="Chromosome"/>
</dbReference>
<comment type="caution">
    <text evidence="3">The sequence shown here is derived from an EMBL/GenBank/DDBJ whole genome shotgun (WGS) entry which is preliminary data.</text>
</comment>
<sequence length="234" mass="24819">MNRSKTVGILGGMGPAATVDLMQRVIAATPASDDCDHIRMLVDNNPRVPSRIKALIEKTGPSPVPALTAMAQQLVSQGADFLAMPCNTAHHFYPELAAAVDVPFLNIMELVARHICASQPGTARVGLLASSALSQIRLYEGSFDARGMTAVYPEASQQTRLMALIQAIKANRGEDCGYTAFQDCADLLASAGVDCLLIACTELSVVSRQLKNALPVYDAADILAREVVAYAGTE</sequence>
<keyword evidence="2 3" id="KW-0413">Isomerase</keyword>
<organism evidence="3 4">
    <name type="scientific">Congregibacter litoralis KT71</name>
    <dbReference type="NCBI Taxonomy" id="314285"/>
    <lineage>
        <taxon>Bacteria</taxon>
        <taxon>Pseudomonadati</taxon>
        <taxon>Pseudomonadota</taxon>
        <taxon>Gammaproteobacteria</taxon>
        <taxon>Cellvibrionales</taxon>
        <taxon>Halieaceae</taxon>
        <taxon>Congregibacter</taxon>
    </lineage>
</organism>
<reference evidence="3 4" key="2">
    <citation type="journal article" date="2009" name="PLoS ONE">
        <title>The photosynthetic apparatus and its regulation in the aerobic gammaproteobacterium Congregibacter litoralis gen. nov., sp. nov.</title>
        <authorList>
            <person name="Spring S."/>
            <person name="Lunsdorf H."/>
            <person name="Fuchs B.M."/>
            <person name="Tindall B.J."/>
        </authorList>
    </citation>
    <scope>NUCLEOTIDE SEQUENCE [LARGE SCALE GENOMIC DNA]</scope>
    <source>
        <strain evidence="3">KT71</strain>
    </source>
</reference>
<accession>A4A800</accession>
<dbReference type="STRING" id="314285.KT71_14534"/>
<evidence type="ECO:0000256" key="2">
    <source>
        <dbReference type="ARBA" id="ARBA00023235"/>
    </source>
</evidence>
<proteinExistence type="inferred from homology"/>
<evidence type="ECO:0000313" key="4">
    <source>
        <dbReference type="Proteomes" id="UP000019205"/>
    </source>
</evidence>
<keyword evidence="4" id="KW-1185">Reference proteome</keyword>
<gene>
    <name evidence="3" type="ORF">KT71_14534</name>
</gene>
<dbReference type="AlphaFoldDB" id="A4A800"/>
<dbReference type="SUPFAM" id="SSF53681">
    <property type="entry name" value="Aspartate/glutamate racemase"/>
    <property type="match status" value="2"/>
</dbReference>
<dbReference type="InterPro" id="IPR015942">
    <property type="entry name" value="Asp/Glu/hydantoin_racemase"/>
</dbReference>
<dbReference type="eggNOG" id="COG1794">
    <property type="taxonomic scope" value="Bacteria"/>
</dbReference>
<name>A4A800_9GAMM</name>
<reference evidence="3 4" key="1">
    <citation type="journal article" date="2007" name="Proc. Natl. Acad. Sci. U.S.A.">
        <title>Characterization of a marine gammaproteobacterium capable of aerobic anoxygenic photosynthesis.</title>
        <authorList>
            <person name="Fuchs B.M."/>
            <person name="Spring S."/>
            <person name="Teeling H."/>
            <person name="Quast C."/>
            <person name="Wulf J."/>
            <person name="Schattenhofer M."/>
            <person name="Yan S."/>
            <person name="Ferriera S."/>
            <person name="Johnson J."/>
            <person name="Glockner F.O."/>
            <person name="Amann R."/>
        </authorList>
    </citation>
    <scope>NUCLEOTIDE SEQUENCE [LARGE SCALE GENOMIC DNA]</scope>
    <source>
        <strain evidence="3">KT71</strain>
    </source>
</reference>
<dbReference type="OrthoDB" id="9803739at2"/>
<evidence type="ECO:0000256" key="1">
    <source>
        <dbReference type="ARBA" id="ARBA00007847"/>
    </source>
</evidence>
<dbReference type="EC" id="5.1.1.13" evidence="3"/>
<dbReference type="GO" id="GO:0047689">
    <property type="term" value="F:aspartate racemase activity"/>
    <property type="evidence" value="ECO:0007669"/>
    <property type="project" value="UniProtKB-EC"/>
</dbReference>
<comment type="similarity">
    <text evidence="1">Belongs to the aspartate/glutamate racemases family.</text>
</comment>
<dbReference type="RefSeq" id="WP_008295344.1">
    <property type="nucleotide sequence ID" value="NZ_CM002299.1"/>
</dbReference>
<dbReference type="HOGENOM" id="CLU_055360_2_2_6"/>
<dbReference type="Pfam" id="PF01177">
    <property type="entry name" value="Asp_Glu_race"/>
    <property type="match status" value="1"/>
</dbReference>
<dbReference type="InterPro" id="IPR001920">
    <property type="entry name" value="Asp/Glu_race"/>
</dbReference>
<dbReference type="InterPro" id="IPR004380">
    <property type="entry name" value="Asp_race"/>
</dbReference>
<dbReference type="PANTHER" id="PTHR21198:SF7">
    <property type="entry name" value="ASPARTATE-GLUTAMATE RACEMASE FAMILY"/>
    <property type="match status" value="1"/>
</dbReference>
<dbReference type="Gene3D" id="3.40.50.1860">
    <property type="match status" value="2"/>
</dbReference>
<protein>
    <submittedName>
        <fullName evidence="3">Aspartate racemase</fullName>
        <ecNumber evidence="3">5.1.1.13</ecNumber>
    </submittedName>
</protein>
<evidence type="ECO:0000313" key="3">
    <source>
        <dbReference type="EMBL" id="EAQ97795.1"/>
    </source>
</evidence>
<dbReference type="PANTHER" id="PTHR21198">
    <property type="entry name" value="GLUTAMATE RACEMASE"/>
    <property type="match status" value="1"/>
</dbReference>